<gene>
    <name evidence="2" type="ORF">SLEP1_g54009</name>
</gene>
<feature type="region of interest" description="Disordered" evidence="1">
    <location>
        <begin position="80"/>
        <end position="99"/>
    </location>
</feature>
<evidence type="ECO:0000256" key="1">
    <source>
        <dbReference type="SAM" id="MobiDB-lite"/>
    </source>
</evidence>
<dbReference type="AlphaFoldDB" id="A0AAV5MBH2"/>
<keyword evidence="3" id="KW-1185">Reference proteome</keyword>
<comment type="caution">
    <text evidence="2">The sequence shown here is derived from an EMBL/GenBank/DDBJ whole genome shotgun (WGS) entry which is preliminary data.</text>
</comment>
<reference evidence="2 3" key="1">
    <citation type="journal article" date="2021" name="Commun. Biol.">
        <title>The genome of Shorea leprosula (Dipterocarpaceae) highlights the ecological relevance of drought in aseasonal tropical rainforests.</title>
        <authorList>
            <person name="Ng K.K.S."/>
            <person name="Kobayashi M.J."/>
            <person name="Fawcett J.A."/>
            <person name="Hatakeyama M."/>
            <person name="Paape T."/>
            <person name="Ng C.H."/>
            <person name="Ang C.C."/>
            <person name="Tnah L.H."/>
            <person name="Lee C.T."/>
            <person name="Nishiyama T."/>
            <person name="Sese J."/>
            <person name="O'Brien M.J."/>
            <person name="Copetti D."/>
            <person name="Mohd Noor M.I."/>
            <person name="Ong R.C."/>
            <person name="Putra M."/>
            <person name="Sireger I.Z."/>
            <person name="Indrioko S."/>
            <person name="Kosugi Y."/>
            <person name="Izuno A."/>
            <person name="Isagi Y."/>
            <person name="Lee S.L."/>
            <person name="Shimizu K.K."/>
        </authorList>
    </citation>
    <scope>NUCLEOTIDE SEQUENCE [LARGE SCALE GENOMIC DNA]</scope>
    <source>
        <strain evidence="2">214</strain>
    </source>
</reference>
<name>A0AAV5MBH2_9ROSI</name>
<evidence type="ECO:0000313" key="3">
    <source>
        <dbReference type="Proteomes" id="UP001054252"/>
    </source>
</evidence>
<dbReference type="EMBL" id="BPVZ01000221">
    <property type="protein sequence ID" value="GKV47074.1"/>
    <property type="molecule type" value="Genomic_DNA"/>
</dbReference>
<proteinExistence type="predicted"/>
<accession>A0AAV5MBH2</accession>
<dbReference type="Proteomes" id="UP001054252">
    <property type="component" value="Unassembled WGS sequence"/>
</dbReference>
<sequence length="99" mass="10955">MAKGVPQNDESKKENIPPNQSNPVPVNAPCFKKKFRRRLRVPLADITHLFNDSAVQISSSQQSVYVLSMSVSRKRKAFGEIGSSKGSSCDSNALRMGFR</sequence>
<organism evidence="2 3">
    <name type="scientific">Rubroshorea leprosula</name>
    <dbReference type="NCBI Taxonomy" id="152421"/>
    <lineage>
        <taxon>Eukaryota</taxon>
        <taxon>Viridiplantae</taxon>
        <taxon>Streptophyta</taxon>
        <taxon>Embryophyta</taxon>
        <taxon>Tracheophyta</taxon>
        <taxon>Spermatophyta</taxon>
        <taxon>Magnoliopsida</taxon>
        <taxon>eudicotyledons</taxon>
        <taxon>Gunneridae</taxon>
        <taxon>Pentapetalae</taxon>
        <taxon>rosids</taxon>
        <taxon>malvids</taxon>
        <taxon>Malvales</taxon>
        <taxon>Dipterocarpaceae</taxon>
        <taxon>Rubroshorea</taxon>
    </lineage>
</organism>
<evidence type="ECO:0000313" key="2">
    <source>
        <dbReference type="EMBL" id="GKV47074.1"/>
    </source>
</evidence>
<feature type="region of interest" description="Disordered" evidence="1">
    <location>
        <begin position="1"/>
        <end position="28"/>
    </location>
</feature>
<protein>
    <submittedName>
        <fullName evidence="2">Uncharacterized protein</fullName>
    </submittedName>
</protein>